<feature type="transmembrane region" description="Helical" evidence="8">
    <location>
        <begin position="34"/>
        <end position="55"/>
    </location>
</feature>
<sequence length="240" mass="25876">MASSVSVARPSAWRQYRTLLAKDLRQEMHTKEMLTSMGLYALLVLVVYGAALAQSTSRLDVLQLSGGLLWAVILFTSLLGLNRSFSYEKEQGALEGMLLVPMDRSVIFLAKATANLLFLLAIELICVPLFFFFFLSTVTAASSWPLMAVPLIVGTIGIAGVGTLLSTVTVNTRGKDVMLAVLFIPLAFPLLWACVAATTCVMVGQAGYMHTFATSLALAGGYDVVMTLLSWALYDFVVSA</sequence>
<evidence type="ECO:0000256" key="1">
    <source>
        <dbReference type="ARBA" id="ARBA00004141"/>
    </source>
</evidence>
<dbReference type="PANTHER" id="PTHR30070:SF1">
    <property type="entry name" value="CYTOCHROME C BIOGENESIS B-RELATED"/>
    <property type="match status" value="1"/>
</dbReference>
<dbReference type="GO" id="GO:0017004">
    <property type="term" value="P:cytochrome complex assembly"/>
    <property type="evidence" value="ECO:0007669"/>
    <property type="project" value="UniProtKB-KW"/>
</dbReference>
<feature type="transmembrane region" description="Helical" evidence="8">
    <location>
        <begin position="61"/>
        <end position="81"/>
    </location>
</feature>
<dbReference type="EMBL" id="ACUX02000006">
    <property type="protein sequence ID" value="EEZ61440.1"/>
    <property type="molecule type" value="Genomic_DNA"/>
</dbReference>
<evidence type="ECO:0000256" key="6">
    <source>
        <dbReference type="ARBA" id="ARBA00022989"/>
    </source>
</evidence>
<dbReference type="Pfam" id="PF03379">
    <property type="entry name" value="CcmB"/>
    <property type="match status" value="1"/>
</dbReference>
<proteinExistence type="inferred from homology"/>
<feature type="transmembrane region" description="Helical" evidence="8">
    <location>
        <begin position="212"/>
        <end position="234"/>
    </location>
</feature>
<evidence type="ECO:0000256" key="5">
    <source>
        <dbReference type="ARBA" id="ARBA00022748"/>
    </source>
</evidence>
<evidence type="ECO:0000313" key="9">
    <source>
        <dbReference type="EMBL" id="EEZ61440.1"/>
    </source>
</evidence>
<comment type="similarity">
    <text evidence="2">Belongs to the CcmB/CycW/HelB family.</text>
</comment>
<dbReference type="PANTHER" id="PTHR30070">
    <property type="entry name" value="HEME EXPORTER PROTEIN B"/>
    <property type="match status" value="1"/>
</dbReference>
<dbReference type="RefSeq" id="WP_006362028.1">
    <property type="nucleotide sequence ID" value="NZ_GG700630.1"/>
</dbReference>
<feature type="transmembrane region" description="Helical" evidence="8">
    <location>
        <begin position="177"/>
        <end position="206"/>
    </location>
</feature>
<dbReference type="eggNOG" id="COG2386">
    <property type="taxonomic scope" value="Bacteria"/>
</dbReference>
<keyword evidence="6 8" id="KW-1133">Transmembrane helix</keyword>
<dbReference type="STRING" id="649764.HMPREF0762_00777"/>
<dbReference type="Proteomes" id="UP000006001">
    <property type="component" value="Unassembled WGS sequence"/>
</dbReference>
<gene>
    <name evidence="9" type="ORF">HMPREF0762_00777</name>
</gene>
<evidence type="ECO:0000313" key="10">
    <source>
        <dbReference type="Proteomes" id="UP000006001"/>
    </source>
</evidence>
<dbReference type="GO" id="GO:1903607">
    <property type="term" value="P:cytochrome c biosynthetic process"/>
    <property type="evidence" value="ECO:0007669"/>
    <property type="project" value="TreeGrafter"/>
</dbReference>
<comment type="subcellular location">
    <subcellularLocation>
        <location evidence="1">Membrane</location>
        <topology evidence="1">Multi-pass membrane protein</topology>
    </subcellularLocation>
</comment>
<evidence type="ECO:0000256" key="2">
    <source>
        <dbReference type="ARBA" id="ARBA00010544"/>
    </source>
</evidence>
<keyword evidence="4 8" id="KW-0812">Transmembrane</keyword>
<keyword evidence="5" id="KW-0201">Cytochrome c-type biogenesis</keyword>
<feature type="transmembrane region" description="Helical" evidence="8">
    <location>
        <begin position="147"/>
        <end position="165"/>
    </location>
</feature>
<dbReference type="GO" id="GO:0015232">
    <property type="term" value="F:heme transmembrane transporter activity"/>
    <property type="evidence" value="ECO:0007669"/>
    <property type="project" value="InterPro"/>
</dbReference>
<keyword evidence="7 8" id="KW-0472">Membrane</keyword>
<dbReference type="GeneID" id="85007364"/>
<evidence type="ECO:0000256" key="8">
    <source>
        <dbReference type="SAM" id="Phobius"/>
    </source>
</evidence>
<dbReference type="PRINTS" id="PR01414">
    <property type="entry name" value="CCMBBIOGNSIS"/>
</dbReference>
<evidence type="ECO:0000256" key="3">
    <source>
        <dbReference type="ARBA" id="ARBA00022448"/>
    </source>
</evidence>
<name>D0WG27_SLAES</name>
<accession>D0WG27</accession>
<reference evidence="9" key="1">
    <citation type="submission" date="2009-10" db="EMBL/GenBank/DDBJ databases">
        <authorList>
            <person name="Weinstock G."/>
            <person name="Sodergren E."/>
            <person name="Clifton S."/>
            <person name="Fulton L."/>
            <person name="Fulton B."/>
            <person name="Courtney L."/>
            <person name="Fronick C."/>
            <person name="Harrison M."/>
            <person name="Strong C."/>
            <person name="Farmer C."/>
            <person name="Delahaunty K."/>
            <person name="Markovic C."/>
            <person name="Hall O."/>
            <person name="Minx P."/>
            <person name="Tomlinson C."/>
            <person name="Mitreva M."/>
            <person name="Nelson J."/>
            <person name="Hou S."/>
            <person name="Wollam A."/>
            <person name="Pepin K.H."/>
            <person name="Johnson M."/>
            <person name="Bhonagiri V."/>
            <person name="Nash W.E."/>
            <person name="Warren W."/>
            <person name="Chinwalla A."/>
            <person name="Mardis E.R."/>
            <person name="Wilson R.K."/>
        </authorList>
    </citation>
    <scope>NUCLEOTIDE SEQUENCE [LARGE SCALE GENOMIC DNA]</scope>
    <source>
        <strain evidence="9">ATCC 700122</strain>
    </source>
</reference>
<dbReference type="GO" id="GO:0005886">
    <property type="term" value="C:plasma membrane"/>
    <property type="evidence" value="ECO:0007669"/>
    <property type="project" value="TreeGrafter"/>
</dbReference>
<organism evidence="9 10">
    <name type="scientific">Slackia exigua (strain ATCC 700122 / DSM 15923 / CIP 105133 / JCM 11022 / KCTC 5966 / S-7)</name>
    <dbReference type="NCBI Taxonomy" id="649764"/>
    <lineage>
        <taxon>Bacteria</taxon>
        <taxon>Bacillati</taxon>
        <taxon>Actinomycetota</taxon>
        <taxon>Coriobacteriia</taxon>
        <taxon>Eggerthellales</taxon>
        <taxon>Eggerthellaceae</taxon>
        <taxon>Slackia</taxon>
    </lineage>
</organism>
<dbReference type="AlphaFoldDB" id="D0WG27"/>
<keyword evidence="3" id="KW-0813">Transport</keyword>
<dbReference type="HOGENOM" id="CLU_079069_0_0_11"/>
<comment type="caution">
    <text evidence="9">The sequence shown here is derived from an EMBL/GenBank/DDBJ whole genome shotgun (WGS) entry which is preliminary data.</text>
</comment>
<dbReference type="OrthoDB" id="9812809at2"/>
<dbReference type="InterPro" id="IPR003544">
    <property type="entry name" value="Cyt_c_biogenesis_CcmB"/>
</dbReference>
<protein>
    <submittedName>
        <fullName evidence="9">Heme exporter protein CcmB</fullName>
    </submittedName>
</protein>
<evidence type="ECO:0000256" key="7">
    <source>
        <dbReference type="ARBA" id="ARBA00023136"/>
    </source>
</evidence>
<feature type="transmembrane region" description="Helical" evidence="8">
    <location>
        <begin position="112"/>
        <end position="135"/>
    </location>
</feature>
<keyword evidence="10" id="KW-1185">Reference proteome</keyword>
<evidence type="ECO:0000256" key="4">
    <source>
        <dbReference type="ARBA" id="ARBA00022692"/>
    </source>
</evidence>